<dbReference type="STRING" id="1042163.BRLA_c003510"/>
<evidence type="ECO:0000313" key="2">
    <source>
        <dbReference type="EMBL" id="AIG24746.1"/>
    </source>
</evidence>
<accession>A0A075QZY7</accession>
<name>A0A075QZY7_BRELA</name>
<dbReference type="KEGG" id="blr:BRLA_c003510"/>
<dbReference type="InterPro" id="IPR027417">
    <property type="entry name" value="P-loop_NTPase"/>
</dbReference>
<dbReference type="CDD" id="cd03116">
    <property type="entry name" value="MobB"/>
    <property type="match status" value="1"/>
</dbReference>
<dbReference type="GO" id="GO:0005525">
    <property type="term" value="F:GTP binding"/>
    <property type="evidence" value="ECO:0007669"/>
    <property type="project" value="InterPro"/>
</dbReference>
<dbReference type="GO" id="GO:0006777">
    <property type="term" value="P:Mo-molybdopterin cofactor biosynthetic process"/>
    <property type="evidence" value="ECO:0007669"/>
    <property type="project" value="InterPro"/>
</dbReference>
<dbReference type="InterPro" id="IPR052539">
    <property type="entry name" value="MGD_biosynthesis_adapter"/>
</dbReference>
<dbReference type="eggNOG" id="COG1763">
    <property type="taxonomic scope" value="Bacteria"/>
</dbReference>
<sequence>MNKKGNQMDSTDIVIQFVGYSNSGKTTLVCKLIERFTQMGIRLGVIKHDGHDFELDQQGKDTWNFRQAGAPMVAIQSATQTAWMENQAVPLPELITRMSEQGAELIIVEGFKRESYPKIVVIRREKDKELLDKVQNILAVVSWLPLQKMSIPVFFIDQVEEIFQFVDRHRLVQNKKTKENK</sequence>
<proteinExistence type="predicted"/>
<dbReference type="Pfam" id="PF03205">
    <property type="entry name" value="MobB"/>
    <property type="match status" value="1"/>
</dbReference>
<dbReference type="NCBIfam" id="TIGR00176">
    <property type="entry name" value="mobB"/>
    <property type="match status" value="1"/>
</dbReference>
<dbReference type="HOGENOM" id="CLU_068199_1_0_9"/>
<evidence type="ECO:0000259" key="1">
    <source>
        <dbReference type="Pfam" id="PF03205"/>
    </source>
</evidence>
<organism evidence="2 3">
    <name type="scientific">Brevibacillus laterosporus LMG 15441</name>
    <dbReference type="NCBI Taxonomy" id="1042163"/>
    <lineage>
        <taxon>Bacteria</taxon>
        <taxon>Bacillati</taxon>
        <taxon>Bacillota</taxon>
        <taxon>Bacilli</taxon>
        <taxon>Bacillales</taxon>
        <taxon>Paenibacillaceae</taxon>
        <taxon>Brevibacillus</taxon>
    </lineage>
</organism>
<dbReference type="Gene3D" id="3.40.50.300">
    <property type="entry name" value="P-loop containing nucleotide triphosphate hydrolases"/>
    <property type="match status" value="1"/>
</dbReference>
<dbReference type="AlphaFoldDB" id="A0A075QZY7"/>
<dbReference type="SUPFAM" id="SSF52540">
    <property type="entry name" value="P-loop containing nucleoside triphosphate hydrolases"/>
    <property type="match status" value="1"/>
</dbReference>
<gene>
    <name evidence="2" type="primary">mobB</name>
    <name evidence="2" type="ORF">BRLA_c003510</name>
</gene>
<keyword evidence="3" id="KW-1185">Reference proteome</keyword>
<protein>
    <submittedName>
        <fullName evidence="2">Molybdopterin-guanine dinucleotide biosynthesis protein B</fullName>
    </submittedName>
</protein>
<dbReference type="Proteomes" id="UP000005850">
    <property type="component" value="Chromosome"/>
</dbReference>
<dbReference type="EMBL" id="CP007806">
    <property type="protein sequence ID" value="AIG24746.1"/>
    <property type="molecule type" value="Genomic_DNA"/>
</dbReference>
<dbReference type="InterPro" id="IPR004435">
    <property type="entry name" value="MobB_dom"/>
</dbReference>
<dbReference type="RefSeq" id="WP_003333606.1">
    <property type="nucleotide sequence ID" value="NZ_CP007806.1"/>
</dbReference>
<dbReference type="PANTHER" id="PTHR40072:SF1">
    <property type="entry name" value="MOLYBDOPTERIN-GUANINE DINUCLEOTIDE BIOSYNTHESIS ADAPTER PROTEIN"/>
    <property type="match status" value="1"/>
</dbReference>
<reference evidence="2 3" key="1">
    <citation type="journal article" date="2011" name="J. Bacteriol.">
        <title>Genome sequence of Brevibacillus laterosporus LMG 15441, a pathogen of invertebrates.</title>
        <authorList>
            <person name="Djukic M."/>
            <person name="Poehlein A."/>
            <person name="Thurmer A."/>
            <person name="Daniel R."/>
        </authorList>
    </citation>
    <scope>NUCLEOTIDE SEQUENCE [LARGE SCALE GENOMIC DNA]</scope>
    <source>
        <strain evidence="2 3">LMG 15441</strain>
    </source>
</reference>
<evidence type="ECO:0000313" key="3">
    <source>
        <dbReference type="Proteomes" id="UP000005850"/>
    </source>
</evidence>
<dbReference type="PANTHER" id="PTHR40072">
    <property type="entry name" value="MOLYBDOPTERIN-GUANINE DINUCLEOTIDE BIOSYNTHESIS ADAPTER PROTEIN-RELATED"/>
    <property type="match status" value="1"/>
</dbReference>
<feature type="domain" description="Molybdopterin-guanine dinucleotide biosynthesis protein B (MobB)" evidence="1">
    <location>
        <begin position="14"/>
        <end position="143"/>
    </location>
</feature>